<reference evidence="2 3" key="1">
    <citation type="submission" date="2020-04" db="EMBL/GenBank/DDBJ databases">
        <title>Chitinophaga sp. G-6-1-13 sp. nov., isolated from soil.</title>
        <authorList>
            <person name="Dahal R.H."/>
            <person name="Chaudhary D.K."/>
        </authorList>
    </citation>
    <scope>NUCLEOTIDE SEQUENCE [LARGE SCALE GENOMIC DNA]</scope>
    <source>
        <strain evidence="2 3">G-6-1-13</strain>
    </source>
</reference>
<organism evidence="2 3">
    <name type="scientific">Chitinophaga fulva</name>
    <dbReference type="NCBI Taxonomy" id="2728842"/>
    <lineage>
        <taxon>Bacteria</taxon>
        <taxon>Pseudomonadati</taxon>
        <taxon>Bacteroidota</taxon>
        <taxon>Chitinophagia</taxon>
        <taxon>Chitinophagales</taxon>
        <taxon>Chitinophagaceae</taxon>
        <taxon>Chitinophaga</taxon>
    </lineage>
</organism>
<dbReference type="AlphaFoldDB" id="A0A848GRL8"/>
<name>A0A848GRL8_9BACT</name>
<keyword evidence="1" id="KW-0812">Transmembrane</keyword>
<evidence type="ECO:0008006" key="4">
    <source>
        <dbReference type="Google" id="ProtNLM"/>
    </source>
</evidence>
<evidence type="ECO:0000313" key="3">
    <source>
        <dbReference type="Proteomes" id="UP000583266"/>
    </source>
</evidence>
<dbReference type="Proteomes" id="UP000583266">
    <property type="component" value="Unassembled WGS sequence"/>
</dbReference>
<sequence length="138" mass="16025">MKNKIVEILGRINQVLPYLVFGTIICLGISYSMMRYRLKQHYVLTVGTVQEYNINPRGPGGSVKYSYKVKDKLYYSTDVYPEIHRSGMDSIEGKQFPVAYDTTDVGNCQILITTKRFKQFSIPFPDSLSWVEEYETDW</sequence>
<evidence type="ECO:0000313" key="2">
    <source>
        <dbReference type="EMBL" id="NML40657.1"/>
    </source>
</evidence>
<feature type="transmembrane region" description="Helical" evidence="1">
    <location>
        <begin position="15"/>
        <end position="34"/>
    </location>
</feature>
<evidence type="ECO:0000256" key="1">
    <source>
        <dbReference type="SAM" id="Phobius"/>
    </source>
</evidence>
<gene>
    <name evidence="2" type="ORF">HHL17_25900</name>
</gene>
<dbReference type="EMBL" id="JABBGC010000003">
    <property type="protein sequence ID" value="NML40657.1"/>
    <property type="molecule type" value="Genomic_DNA"/>
</dbReference>
<dbReference type="RefSeq" id="WP_169227744.1">
    <property type="nucleotide sequence ID" value="NZ_JABBGC010000003.1"/>
</dbReference>
<protein>
    <recommendedName>
        <fullName evidence="4">DUF3592 domain-containing protein</fullName>
    </recommendedName>
</protein>
<proteinExistence type="predicted"/>
<accession>A0A848GRL8</accession>
<comment type="caution">
    <text evidence="2">The sequence shown here is derived from an EMBL/GenBank/DDBJ whole genome shotgun (WGS) entry which is preliminary data.</text>
</comment>
<keyword evidence="3" id="KW-1185">Reference proteome</keyword>
<keyword evidence="1" id="KW-0472">Membrane</keyword>
<keyword evidence="1" id="KW-1133">Transmembrane helix</keyword>